<sequence length="127" mass="14040">MELLADHRPQSCPFTVLAHVAAVAQLDAFPARQHLFSRLSSPVSCSSQHHALRDALQCHLSRFARSLLRRFHGARAVISQLASCTRLPRQRDLSACSASISIAPRQLPVYLVPHTLLVLASPPWFGQ</sequence>
<reference evidence="1" key="1">
    <citation type="journal article" date="2009" name="PLoS Genet.">
        <title>Sequencing, mapping, and analysis of 27,455 maize full-length cDNAs.</title>
        <authorList>
            <person name="Soderlund C."/>
            <person name="Descour A."/>
            <person name="Kudrna D."/>
            <person name="Bomhoff M."/>
            <person name="Boyd L."/>
            <person name="Currie J."/>
            <person name="Angelova A."/>
            <person name="Collura K."/>
            <person name="Wissotski M."/>
            <person name="Ashley E."/>
            <person name="Morrow D."/>
            <person name="Fernandes J."/>
            <person name="Walbot V."/>
            <person name="Yu Y."/>
        </authorList>
    </citation>
    <scope>NUCLEOTIDE SEQUENCE</scope>
    <source>
        <strain evidence="1">B73</strain>
    </source>
</reference>
<dbReference type="GeneID" id="100193388"/>
<dbReference type="RefSeq" id="NP_001131989.1">
    <property type="nucleotide sequence ID" value="NM_001138517.1"/>
</dbReference>
<name>B4FEU8_MAIZE</name>
<evidence type="ECO:0000313" key="1">
    <source>
        <dbReference type="EMBL" id="ACF80641.1"/>
    </source>
</evidence>
<proteinExistence type="evidence at transcript level"/>
<protein>
    <submittedName>
        <fullName evidence="1">Uncharacterized protein</fullName>
    </submittedName>
</protein>
<dbReference type="EMBL" id="BT035636">
    <property type="protein sequence ID" value="ACF80641.1"/>
    <property type="molecule type" value="mRNA"/>
</dbReference>
<dbReference type="AlphaFoldDB" id="B4FEU8"/>
<dbReference type="KEGG" id="zma:100193388"/>
<accession>B4FEU8</accession>
<organism evidence="1">
    <name type="scientific">Zea mays</name>
    <name type="common">Maize</name>
    <dbReference type="NCBI Taxonomy" id="4577"/>
    <lineage>
        <taxon>Eukaryota</taxon>
        <taxon>Viridiplantae</taxon>
        <taxon>Streptophyta</taxon>
        <taxon>Embryophyta</taxon>
        <taxon>Tracheophyta</taxon>
        <taxon>Spermatophyta</taxon>
        <taxon>Magnoliopsida</taxon>
        <taxon>Liliopsida</taxon>
        <taxon>Poales</taxon>
        <taxon>Poaceae</taxon>
        <taxon>PACMAD clade</taxon>
        <taxon>Panicoideae</taxon>
        <taxon>Andropogonodae</taxon>
        <taxon>Andropogoneae</taxon>
        <taxon>Tripsacinae</taxon>
        <taxon>Zea</taxon>
    </lineage>
</organism>
<dbReference type="HOGENOM" id="CLU_1973727_0_0_1"/>